<evidence type="ECO:0000256" key="6">
    <source>
        <dbReference type="SAM" id="MobiDB-lite"/>
    </source>
</evidence>
<dbReference type="AlphaFoldDB" id="A0A814SRF5"/>
<dbReference type="GO" id="GO:0043023">
    <property type="term" value="F:ribosomal large subunit binding"/>
    <property type="evidence" value="ECO:0007669"/>
    <property type="project" value="TreeGrafter"/>
</dbReference>
<reference evidence="7" key="1">
    <citation type="submission" date="2021-02" db="EMBL/GenBank/DDBJ databases">
        <authorList>
            <person name="Nowell W R."/>
        </authorList>
    </citation>
    <scope>NUCLEOTIDE SEQUENCE</scope>
</reference>
<dbReference type="GO" id="GO:0090071">
    <property type="term" value="P:negative regulation of ribosome biogenesis"/>
    <property type="evidence" value="ECO:0007669"/>
    <property type="project" value="TreeGrafter"/>
</dbReference>
<name>A0A814SRF5_ADIRI</name>
<comment type="function">
    <text evidence="4">Required for normal mitochondrial ribosome function and mitochondrial translation. May play a role in ribosome biogenesis by preventing premature association of the 28S and 39S ribosomal subunits. Interacts with mitochondrial ribosomal protein uL14m (MRPL14), probably blocking formation of intersubunit bridge B8, preventing association of the 28S and 39S ribosomal subunits. Addition to isolated mitochondrial ribosomal subunits partially inhibits translation, probably by interfering with the association of the 28S and 39S ribosomal subunits and the formation of functional ribosomes. May also participate in the assembly and/or regulation of the stability of the large subunit of the mitochondrial ribosome. May function as a ribosomal silencing factor.</text>
</comment>
<protein>
    <recommendedName>
        <fullName evidence="5">Mitochondrial assembly of ribosomal large subunit protein 1</fullName>
    </recommendedName>
</protein>
<dbReference type="InterPro" id="IPR004394">
    <property type="entry name" value="Iojap/RsfS/C7orf30"/>
</dbReference>
<keyword evidence="8" id="KW-1185">Reference proteome</keyword>
<dbReference type="PANTHER" id="PTHR21043:SF0">
    <property type="entry name" value="MITOCHONDRIAL ASSEMBLY OF RIBOSOMAL LARGE SUBUNIT PROTEIN 1"/>
    <property type="match status" value="1"/>
</dbReference>
<evidence type="ECO:0000256" key="4">
    <source>
        <dbReference type="ARBA" id="ARBA00053669"/>
    </source>
</evidence>
<dbReference type="Gene3D" id="3.30.460.10">
    <property type="entry name" value="Beta Polymerase, domain 2"/>
    <property type="match status" value="1"/>
</dbReference>
<evidence type="ECO:0000313" key="8">
    <source>
        <dbReference type="Proteomes" id="UP000663828"/>
    </source>
</evidence>
<evidence type="ECO:0000256" key="1">
    <source>
        <dbReference type="ARBA" id="ARBA00004173"/>
    </source>
</evidence>
<dbReference type="PANTHER" id="PTHR21043">
    <property type="entry name" value="IOJAP SUPERFAMILY ORTHOLOG"/>
    <property type="match status" value="1"/>
</dbReference>
<sequence length="304" mass="35283">MLRLVPRLLRQSSSTMMTRLASRTSNAPPSDKPRARLHPGNQQTIEEIAQGSSAQHKREIERLYEFEKLEINDQTATRDVHRHSVKRGEHGVFDLEEILEILRDERMKDICVIEIPPEQQYARYLILATAFSARHLKNTSEYINKLYKAKKLSKDPFLSSECRDGSRWHAMDMGHLVVHLMDAEMREQNDLETLWCVGPKYDDQVHTIQQSLDAIKKMDEQLKDEEVLSVADKYRPLDNPFSHVRFPMEGPGIFQDAPPRKEMIPGDIAHKKHEAERINIEVEKEFIELPSDPKPPVYEGQKVN</sequence>
<dbReference type="EMBL" id="CAJNOR010001484">
    <property type="protein sequence ID" value="CAF1150898.1"/>
    <property type="molecule type" value="Genomic_DNA"/>
</dbReference>
<feature type="compositionally biased region" description="Polar residues" evidence="6">
    <location>
        <begin position="15"/>
        <end position="28"/>
    </location>
</feature>
<evidence type="ECO:0000256" key="3">
    <source>
        <dbReference type="ARBA" id="ARBA00023128"/>
    </source>
</evidence>
<dbReference type="SUPFAM" id="SSF81301">
    <property type="entry name" value="Nucleotidyltransferase"/>
    <property type="match status" value="1"/>
</dbReference>
<comment type="caution">
    <text evidence="7">The sequence shown here is derived from an EMBL/GenBank/DDBJ whole genome shotgun (WGS) entry which is preliminary data.</text>
</comment>
<keyword evidence="3" id="KW-0496">Mitochondrion</keyword>
<dbReference type="Proteomes" id="UP000663828">
    <property type="component" value="Unassembled WGS sequence"/>
</dbReference>
<comment type="similarity">
    <text evidence="2">Belongs to the Iojap/RsfS family.</text>
</comment>
<evidence type="ECO:0000256" key="5">
    <source>
        <dbReference type="ARBA" id="ARBA00073331"/>
    </source>
</evidence>
<dbReference type="NCBIfam" id="TIGR00090">
    <property type="entry name" value="rsfS_iojap_ybeB"/>
    <property type="match status" value="1"/>
</dbReference>
<gene>
    <name evidence="7" type="ORF">XAT740_LOCUS20944</name>
</gene>
<feature type="region of interest" description="Disordered" evidence="6">
    <location>
        <begin position="15"/>
        <end position="36"/>
    </location>
</feature>
<comment type="subcellular location">
    <subcellularLocation>
        <location evidence="1">Mitochondrion</location>
    </subcellularLocation>
</comment>
<organism evidence="7 8">
    <name type="scientific">Adineta ricciae</name>
    <name type="common">Rotifer</name>
    <dbReference type="NCBI Taxonomy" id="249248"/>
    <lineage>
        <taxon>Eukaryota</taxon>
        <taxon>Metazoa</taxon>
        <taxon>Spiralia</taxon>
        <taxon>Gnathifera</taxon>
        <taxon>Rotifera</taxon>
        <taxon>Eurotatoria</taxon>
        <taxon>Bdelloidea</taxon>
        <taxon>Adinetida</taxon>
        <taxon>Adinetidae</taxon>
        <taxon>Adineta</taxon>
    </lineage>
</organism>
<dbReference type="FunFam" id="3.30.460.10:FF:000018">
    <property type="entry name" value="Mitochondrial assembly of ribosomal large subunit 1"/>
    <property type="match status" value="1"/>
</dbReference>
<dbReference type="Pfam" id="PF02410">
    <property type="entry name" value="RsfS"/>
    <property type="match status" value="1"/>
</dbReference>
<dbReference type="InterPro" id="IPR043519">
    <property type="entry name" value="NT_sf"/>
</dbReference>
<accession>A0A814SRF5</accession>
<evidence type="ECO:0000313" key="7">
    <source>
        <dbReference type="EMBL" id="CAF1150898.1"/>
    </source>
</evidence>
<dbReference type="GO" id="GO:0017148">
    <property type="term" value="P:negative regulation of translation"/>
    <property type="evidence" value="ECO:0007669"/>
    <property type="project" value="TreeGrafter"/>
</dbReference>
<dbReference type="GO" id="GO:0005739">
    <property type="term" value="C:mitochondrion"/>
    <property type="evidence" value="ECO:0007669"/>
    <property type="project" value="UniProtKB-SubCell"/>
</dbReference>
<proteinExistence type="inferred from homology"/>
<evidence type="ECO:0000256" key="2">
    <source>
        <dbReference type="ARBA" id="ARBA00010574"/>
    </source>
</evidence>